<dbReference type="EMBL" id="CP043538">
    <property type="protein sequence ID" value="QGY06409.1"/>
    <property type="molecule type" value="Genomic_DNA"/>
</dbReference>
<reference evidence="1 2" key="1">
    <citation type="journal article" date="2012" name="Genet. Mol. Biol.">
        <title>Analysis of 16S rRNA and mxaF genes revealing insights into Methylobacterium niche-specific plant association.</title>
        <authorList>
            <person name="Dourado M.N."/>
            <person name="Andreote F.D."/>
            <person name="Dini-Andreote F."/>
            <person name="Conti R."/>
            <person name="Araujo J.M."/>
            <person name="Araujo W.L."/>
        </authorList>
    </citation>
    <scope>NUCLEOTIDE SEQUENCE [LARGE SCALE GENOMIC DNA]</scope>
    <source>
        <strain evidence="1 2">SR1.6/6</strain>
    </source>
</reference>
<sequence length="78" mass="8411">MGLPKRVKELEERVAALEGRPKAPAADACPLCGEPMKVTASGADPLWGTFGVQQRTLTCTNAECGHTEKREFDPNKQA</sequence>
<gene>
    <name evidence="1" type="ORF">MMSR116_29295</name>
</gene>
<proteinExistence type="predicted"/>
<protein>
    <submittedName>
        <fullName evidence="1">Uncharacterized protein</fullName>
    </submittedName>
</protein>
<reference evidence="1 2" key="2">
    <citation type="journal article" date="2013" name="Genome Announc.">
        <title>Draft Genome Sequence of Methylobacterium mesophilicum Strain SR1.6/6, Isolated from Citrus sinensis.</title>
        <authorList>
            <person name="Marinho Almeida D."/>
            <person name="Dini-Andreote F."/>
            <person name="Camargo Neves A.A."/>
            <person name="Juca Ramos R.T."/>
            <person name="Andreote F.D."/>
            <person name="Carneiro A.R."/>
            <person name="Oliveira de Souza Lima A."/>
            <person name="Caracciolo Gomes de Sa P.H."/>
            <person name="Ribeiro Barbosa M.S."/>
            <person name="Araujo W.L."/>
            <person name="Silva A."/>
        </authorList>
    </citation>
    <scope>NUCLEOTIDE SEQUENCE [LARGE SCALE GENOMIC DNA]</scope>
    <source>
        <strain evidence="1 2">SR1.6/6</strain>
    </source>
</reference>
<name>A0A6B9FYZ4_9HYPH</name>
<evidence type="ECO:0000313" key="1">
    <source>
        <dbReference type="EMBL" id="QGY06409.1"/>
    </source>
</evidence>
<dbReference type="KEGG" id="mmes:MMSR116_29295"/>
<dbReference type="AlphaFoldDB" id="A0A6B9FYZ4"/>
<dbReference type="Proteomes" id="UP000012488">
    <property type="component" value="Chromosome"/>
</dbReference>
<dbReference type="OrthoDB" id="7865457at2"/>
<organism evidence="1 2">
    <name type="scientific">Methylobacterium mesophilicum SR1.6/6</name>
    <dbReference type="NCBI Taxonomy" id="908290"/>
    <lineage>
        <taxon>Bacteria</taxon>
        <taxon>Pseudomonadati</taxon>
        <taxon>Pseudomonadota</taxon>
        <taxon>Alphaproteobacteria</taxon>
        <taxon>Hyphomicrobiales</taxon>
        <taxon>Methylobacteriaceae</taxon>
        <taxon>Methylobacterium</taxon>
    </lineage>
</organism>
<accession>A0A6B9FYZ4</accession>
<evidence type="ECO:0000313" key="2">
    <source>
        <dbReference type="Proteomes" id="UP000012488"/>
    </source>
</evidence>